<evidence type="ECO:0000313" key="2">
    <source>
        <dbReference type="EMBL" id="CAH6636404.1"/>
    </source>
</evidence>
<keyword evidence="1" id="KW-0812">Transmembrane</keyword>
<accession>A0ABN8TAA9</accession>
<evidence type="ECO:0000313" key="3">
    <source>
        <dbReference type="Proteomes" id="UP001152651"/>
    </source>
</evidence>
<reference evidence="2" key="1">
    <citation type="submission" date="2022-05" db="EMBL/GenBank/DDBJ databases">
        <authorList>
            <person name="Blom J."/>
        </authorList>
    </citation>
    <scope>NUCLEOTIDE SEQUENCE</scope>
    <source>
        <strain evidence="2">Type strain: CPO20170097</strain>
    </source>
</reference>
<dbReference type="Proteomes" id="UP001152651">
    <property type="component" value="Unassembled WGS sequence"/>
</dbReference>
<feature type="transmembrane region" description="Helical" evidence="1">
    <location>
        <begin position="6"/>
        <end position="24"/>
    </location>
</feature>
<dbReference type="EMBL" id="CALSBS010000003">
    <property type="protein sequence ID" value="CAH6636404.1"/>
    <property type="molecule type" value="Genomic_DNA"/>
</dbReference>
<evidence type="ECO:0000256" key="1">
    <source>
        <dbReference type="SAM" id="Phobius"/>
    </source>
</evidence>
<dbReference type="NCBIfam" id="TIGR03493">
    <property type="entry name" value="cellullose_BcsF"/>
    <property type="match status" value="1"/>
</dbReference>
<organism evidence="2 3">
    <name type="scientific">Pseudocitrobacter vendiensis</name>
    <dbReference type="NCBI Taxonomy" id="2488306"/>
    <lineage>
        <taxon>Bacteria</taxon>
        <taxon>Pseudomonadati</taxon>
        <taxon>Pseudomonadota</taxon>
        <taxon>Gammaproteobacteria</taxon>
        <taxon>Enterobacterales</taxon>
        <taxon>Enterobacteriaceae</taxon>
        <taxon>Pseudocitrobacter</taxon>
    </lineage>
</organism>
<dbReference type="RefSeq" id="WP_253897291.1">
    <property type="nucleotide sequence ID" value="NZ_CALSBS010000003.1"/>
</dbReference>
<sequence length="64" mass="7522">MMSISDIIQLVVLCALLFFPLGYLTRHYQRRIENAFRLMFFKPRYVKPAGIVRRGSSSRAKTEK</sequence>
<dbReference type="Pfam" id="PF11120">
    <property type="entry name" value="CBP_BcsF"/>
    <property type="match status" value="1"/>
</dbReference>
<keyword evidence="1" id="KW-1133">Transmembrane helix</keyword>
<protein>
    <submittedName>
        <fullName evidence="2">Celllulose biosynthesis operon protein BcsF/YhjT</fullName>
    </submittedName>
</protein>
<gene>
    <name evidence="2" type="primary">bcsF</name>
    <name evidence="2" type="ORF">FBBNIHIM_06190</name>
</gene>
<keyword evidence="3" id="KW-1185">Reference proteome</keyword>
<name>A0ABN8TAA9_9ENTR</name>
<comment type="caution">
    <text evidence="2">The sequence shown here is derived from an EMBL/GenBank/DDBJ whole genome shotgun (WGS) entry which is preliminary data.</text>
</comment>
<proteinExistence type="predicted"/>
<keyword evidence="1" id="KW-0472">Membrane</keyword>
<dbReference type="InterPro" id="IPR019995">
    <property type="entry name" value="Cellulose_BcsF/YhjT"/>
</dbReference>